<name>A0AAV7W8T4_PLEWA</name>
<reference evidence="1" key="1">
    <citation type="journal article" date="2022" name="bioRxiv">
        <title>Sequencing and chromosome-scale assembly of the giantPleurodeles waltlgenome.</title>
        <authorList>
            <person name="Brown T."/>
            <person name="Elewa A."/>
            <person name="Iarovenko S."/>
            <person name="Subramanian E."/>
            <person name="Araus A.J."/>
            <person name="Petzold A."/>
            <person name="Susuki M."/>
            <person name="Suzuki K.-i.T."/>
            <person name="Hayashi T."/>
            <person name="Toyoda A."/>
            <person name="Oliveira C."/>
            <person name="Osipova E."/>
            <person name="Leigh N.D."/>
            <person name="Simon A."/>
            <person name="Yun M.H."/>
        </authorList>
    </citation>
    <scope>NUCLEOTIDE SEQUENCE</scope>
    <source>
        <strain evidence="1">20211129_DDA</strain>
        <tissue evidence="1">Liver</tissue>
    </source>
</reference>
<proteinExistence type="predicted"/>
<evidence type="ECO:0000313" key="2">
    <source>
        <dbReference type="Proteomes" id="UP001066276"/>
    </source>
</evidence>
<dbReference type="Proteomes" id="UP001066276">
    <property type="component" value="Chromosome 1_2"/>
</dbReference>
<dbReference type="AlphaFoldDB" id="A0AAV7W8T4"/>
<accession>A0AAV7W8T4</accession>
<organism evidence="1 2">
    <name type="scientific">Pleurodeles waltl</name>
    <name type="common">Iberian ribbed newt</name>
    <dbReference type="NCBI Taxonomy" id="8319"/>
    <lineage>
        <taxon>Eukaryota</taxon>
        <taxon>Metazoa</taxon>
        <taxon>Chordata</taxon>
        <taxon>Craniata</taxon>
        <taxon>Vertebrata</taxon>
        <taxon>Euteleostomi</taxon>
        <taxon>Amphibia</taxon>
        <taxon>Batrachia</taxon>
        <taxon>Caudata</taxon>
        <taxon>Salamandroidea</taxon>
        <taxon>Salamandridae</taxon>
        <taxon>Pleurodelinae</taxon>
        <taxon>Pleurodeles</taxon>
    </lineage>
</organism>
<keyword evidence="2" id="KW-1185">Reference proteome</keyword>
<gene>
    <name evidence="1" type="ORF">NDU88_004376</name>
</gene>
<evidence type="ECO:0000313" key="1">
    <source>
        <dbReference type="EMBL" id="KAJ1208997.1"/>
    </source>
</evidence>
<dbReference type="EMBL" id="JANPWB010000002">
    <property type="protein sequence ID" value="KAJ1208997.1"/>
    <property type="molecule type" value="Genomic_DNA"/>
</dbReference>
<sequence length="69" mass="7379">MAATSECSEEDLEPTALLHFCVPPGTTHSTIEHGLTRENSRSWITAACEEYTTLILGSTEQSQGPAAVT</sequence>
<protein>
    <submittedName>
        <fullName evidence="1">Uncharacterized protein</fullName>
    </submittedName>
</protein>
<comment type="caution">
    <text evidence="1">The sequence shown here is derived from an EMBL/GenBank/DDBJ whole genome shotgun (WGS) entry which is preliminary data.</text>
</comment>